<reference evidence="5 6" key="1">
    <citation type="submission" date="2016-02" db="EMBL/GenBank/DDBJ databases">
        <title>Draft genome sequence of Hydrogenophaga sp. LPB0072.</title>
        <authorList>
            <person name="Shin S.-K."/>
            <person name="Yi H."/>
        </authorList>
    </citation>
    <scope>NUCLEOTIDE SEQUENCE [LARGE SCALE GENOMIC DNA]</scope>
    <source>
        <strain evidence="5 6">LPB0072</strain>
    </source>
</reference>
<dbReference type="InterPro" id="IPR020843">
    <property type="entry name" value="ER"/>
</dbReference>
<evidence type="ECO:0000313" key="4">
    <source>
        <dbReference type="EMBL" id="AOW11487.1"/>
    </source>
</evidence>
<accession>A0A162VND8</accession>
<evidence type="ECO:0000259" key="3">
    <source>
        <dbReference type="SMART" id="SM00829"/>
    </source>
</evidence>
<proteinExistence type="predicted"/>
<dbReference type="EMBL" id="LVWD01000043">
    <property type="protein sequence ID" value="OAD39326.1"/>
    <property type="molecule type" value="Genomic_DNA"/>
</dbReference>
<evidence type="ECO:0000313" key="5">
    <source>
        <dbReference type="EMBL" id="OAD39326.1"/>
    </source>
</evidence>
<dbReference type="SUPFAM" id="SSF50129">
    <property type="entry name" value="GroES-like"/>
    <property type="match status" value="1"/>
</dbReference>
<sequence length="383" mass="40474">MSTDTPRTSLQLRSLIRANGELEVSLQDVDIPEPAADEVLVRIEATPINPSDLGLLFGAADMSTAKVSGTAERPVLSAQVPERLVKAMAARADESMPVGNEGAGIVIKTGSSPAAQALMGKTVAMIGGAMYAQHRVMSAAQCLLLPEGTTPAEGASCFVNPLTALSMVETMKLEGHTALVHTAAASNLGQMLNRICLKDGVQLVNIVRKPEQAKLLRDMGAQHVCSTDSPNFLAELTDALAETGATIAFDAIGGGKLPGQILACMEAAINRTAKEYSRYGSAVHKQVYLYGMLDPAPTEFSRSFGMAWGMGGWLLFPFLQKIGTEASQKLRQRVAAELKTTFASHYTRTVSLAEALTLEAVAVYGQRSTGAKVLIDPSKGLAK</sequence>
<dbReference type="GO" id="GO:0016651">
    <property type="term" value="F:oxidoreductase activity, acting on NAD(P)H"/>
    <property type="evidence" value="ECO:0007669"/>
    <property type="project" value="TreeGrafter"/>
</dbReference>
<evidence type="ECO:0000313" key="6">
    <source>
        <dbReference type="Proteomes" id="UP000185657"/>
    </source>
</evidence>
<evidence type="ECO:0000256" key="1">
    <source>
        <dbReference type="ARBA" id="ARBA00022857"/>
    </source>
</evidence>
<dbReference type="AlphaFoldDB" id="A0A162VND8"/>
<dbReference type="STRING" id="1763535.LPB072_00025"/>
<protein>
    <submittedName>
        <fullName evidence="4">NADH oxidase</fullName>
    </submittedName>
</protein>
<evidence type="ECO:0000313" key="7">
    <source>
        <dbReference type="Proteomes" id="UP000185680"/>
    </source>
</evidence>
<keyword evidence="2" id="KW-0560">Oxidoreductase</keyword>
<gene>
    <name evidence="4" type="ORF">LPB072_00025</name>
    <name evidence="5" type="ORF">LPB72_22300</name>
</gene>
<dbReference type="CDD" id="cd08291">
    <property type="entry name" value="ETR_like_1"/>
    <property type="match status" value="1"/>
</dbReference>
<dbReference type="Proteomes" id="UP000185657">
    <property type="component" value="Unassembled WGS sequence"/>
</dbReference>
<dbReference type="Proteomes" id="UP000185680">
    <property type="component" value="Chromosome"/>
</dbReference>
<evidence type="ECO:0000256" key="2">
    <source>
        <dbReference type="ARBA" id="ARBA00023002"/>
    </source>
</evidence>
<dbReference type="GO" id="GO:0070402">
    <property type="term" value="F:NADPH binding"/>
    <property type="evidence" value="ECO:0007669"/>
    <property type="project" value="TreeGrafter"/>
</dbReference>
<dbReference type="OrthoDB" id="8629910at2"/>
<reference evidence="4 7" key="2">
    <citation type="submission" date="2016-10" db="EMBL/GenBank/DDBJ databases">
        <title>Hydorgenophaga sp. LPB0072 isolated from gastropod.</title>
        <authorList>
            <person name="Kim E."/>
            <person name="Yi H."/>
        </authorList>
    </citation>
    <scope>NUCLEOTIDE SEQUENCE [LARGE SCALE GENOMIC DNA]</scope>
    <source>
        <strain evidence="4 7">LPB0072</strain>
    </source>
</reference>
<keyword evidence="1" id="KW-0521">NADP</keyword>
<name>A0A162VND8_9BURK</name>
<dbReference type="PANTHER" id="PTHR48106:SF18">
    <property type="entry name" value="QUINONE OXIDOREDUCTASE PIG3"/>
    <property type="match status" value="1"/>
</dbReference>
<dbReference type="Gene3D" id="3.40.50.720">
    <property type="entry name" value="NAD(P)-binding Rossmann-like Domain"/>
    <property type="match status" value="1"/>
</dbReference>
<dbReference type="PANTHER" id="PTHR48106">
    <property type="entry name" value="QUINONE OXIDOREDUCTASE PIG3-RELATED"/>
    <property type="match status" value="1"/>
</dbReference>
<dbReference type="RefSeq" id="WP_066096680.1">
    <property type="nucleotide sequence ID" value="NZ_CP017476.1"/>
</dbReference>
<dbReference type="EMBL" id="CP017476">
    <property type="protein sequence ID" value="AOW11487.1"/>
    <property type="molecule type" value="Genomic_DNA"/>
</dbReference>
<dbReference type="InterPro" id="IPR036291">
    <property type="entry name" value="NAD(P)-bd_dom_sf"/>
</dbReference>
<dbReference type="KEGG" id="hyl:LPB072_00025"/>
<dbReference type="InterPro" id="IPR011032">
    <property type="entry name" value="GroES-like_sf"/>
</dbReference>
<dbReference type="Gene3D" id="3.90.180.10">
    <property type="entry name" value="Medium-chain alcohol dehydrogenases, catalytic domain"/>
    <property type="match status" value="1"/>
</dbReference>
<dbReference type="SMART" id="SM00829">
    <property type="entry name" value="PKS_ER"/>
    <property type="match status" value="1"/>
</dbReference>
<dbReference type="SUPFAM" id="SSF51735">
    <property type="entry name" value="NAD(P)-binding Rossmann-fold domains"/>
    <property type="match status" value="1"/>
</dbReference>
<keyword evidence="6" id="KW-1185">Reference proteome</keyword>
<feature type="domain" description="Enoyl reductase (ER)" evidence="3">
    <location>
        <begin position="17"/>
        <end position="375"/>
    </location>
</feature>
<organism evidence="4 7">
    <name type="scientific">Hydrogenophaga crassostreae</name>
    <dbReference type="NCBI Taxonomy" id="1763535"/>
    <lineage>
        <taxon>Bacteria</taxon>
        <taxon>Pseudomonadati</taxon>
        <taxon>Pseudomonadota</taxon>
        <taxon>Betaproteobacteria</taxon>
        <taxon>Burkholderiales</taxon>
        <taxon>Comamonadaceae</taxon>
        <taxon>Hydrogenophaga</taxon>
    </lineage>
</organism>